<evidence type="ECO:0000313" key="7">
    <source>
        <dbReference type="Proteomes" id="UP000184386"/>
    </source>
</evidence>
<dbReference type="InterPro" id="IPR046335">
    <property type="entry name" value="LacI/GalR-like_sensor"/>
</dbReference>
<keyword evidence="1" id="KW-0805">Transcription regulation</keyword>
<evidence type="ECO:0000259" key="5">
    <source>
        <dbReference type="PROSITE" id="PS50943"/>
    </source>
</evidence>
<evidence type="ECO:0000256" key="1">
    <source>
        <dbReference type="ARBA" id="ARBA00023015"/>
    </source>
</evidence>
<dbReference type="InterPro" id="IPR001387">
    <property type="entry name" value="Cro/C1-type_HTH"/>
</dbReference>
<dbReference type="Pfam" id="PF13377">
    <property type="entry name" value="Peripla_BP_3"/>
    <property type="match status" value="1"/>
</dbReference>
<gene>
    <name evidence="6" type="ORF">SAMN02745136_03243</name>
</gene>
<evidence type="ECO:0000256" key="3">
    <source>
        <dbReference type="ARBA" id="ARBA00023163"/>
    </source>
</evidence>
<feature type="domain" description="HTH lacI-type" evidence="4">
    <location>
        <begin position="3"/>
        <end position="57"/>
    </location>
</feature>
<keyword evidence="2" id="KW-0238">DNA-binding</keyword>
<name>A0A1M6UYR8_9FIRM</name>
<organism evidence="6 7">
    <name type="scientific">Anaerocolumna jejuensis DSM 15929</name>
    <dbReference type="NCBI Taxonomy" id="1121322"/>
    <lineage>
        <taxon>Bacteria</taxon>
        <taxon>Bacillati</taxon>
        <taxon>Bacillota</taxon>
        <taxon>Clostridia</taxon>
        <taxon>Lachnospirales</taxon>
        <taxon>Lachnospiraceae</taxon>
        <taxon>Anaerocolumna</taxon>
    </lineage>
</organism>
<dbReference type="RefSeq" id="WP_073277797.1">
    <property type="nucleotide sequence ID" value="NZ_FRAC01000016.1"/>
</dbReference>
<dbReference type="SUPFAM" id="SSF53822">
    <property type="entry name" value="Periplasmic binding protein-like I"/>
    <property type="match status" value="1"/>
</dbReference>
<accession>A0A1M6UYR8</accession>
<dbReference type="Gene3D" id="3.40.50.2300">
    <property type="match status" value="2"/>
</dbReference>
<dbReference type="InterPro" id="IPR010982">
    <property type="entry name" value="Lambda_DNA-bd_dom_sf"/>
</dbReference>
<dbReference type="CDD" id="cd01392">
    <property type="entry name" value="HTH_LacI"/>
    <property type="match status" value="1"/>
</dbReference>
<dbReference type="PROSITE" id="PS50932">
    <property type="entry name" value="HTH_LACI_2"/>
    <property type="match status" value="1"/>
</dbReference>
<dbReference type="Proteomes" id="UP000184386">
    <property type="component" value="Unassembled WGS sequence"/>
</dbReference>
<dbReference type="CDD" id="cd06267">
    <property type="entry name" value="PBP1_LacI_sugar_binding-like"/>
    <property type="match status" value="1"/>
</dbReference>
<dbReference type="SUPFAM" id="SSF47413">
    <property type="entry name" value="lambda repressor-like DNA-binding domains"/>
    <property type="match status" value="1"/>
</dbReference>
<dbReference type="PRINTS" id="PR00036">
    <property type="entry name" value="HTHLACI"/>
</dbReference>
<dbReference type="InterPro" id="IPR028082">
    <property type="entry name" value="Peripla_BP_I"/>
</dbReference>
<dbReference type="GO" id="GO:0000976">
    <property type="term" value="F:transcription cis-regulatory region binding"/>
    <property type="evidence" value="ECO:0007669"/>
    <property type="project" value="TreeGrafter"/>
</dbReference>
<dbReference type="SMART" id="SM00354">
    <property type="entry name" value="HTH_LACI"/>
    <property type="match status" value="1"/>
</dbReference>
<dbReference type="InterPro" id="IPR000843">
    <property type="entry name" value="HTH_LacI"/>
</dbReference>
<evidence type="ECO:0000256" key="2">
    <source>
        <dbReference type="ARBA" id="ARBA00023125"/>
    </source>
</evidence>
<evidence type="ECO:0000313" key="6">
    <source>
        <dbReference type="EMBL" id="SHK74353.1"/>
    </source>
</evidence>
<dbReference type="Pfam" id="PF00356">
    <property type="entry name" value="LacI"/>
    <property type="match status" value="1"/>
</dbReference>
<dbReference type="OrthoDB" id="9788209at2"/>
<proteinExistence type="predicted"/>
<keyword evidence="3" id="KW-0804">Transcription</keyword>
<protein>
    <submittedName>
        <fullName evidence="6">Transcriptional regulator, LacI family</fullName>
    </submittedName>
</protein>
<dbReference type="AlphaFoldDB" id="A0A1M6UYR8"/>
<dbReference type="EMBL" id="FRAC01000016">
    <property type="protein sequence ID" value="SHK74353.1"/>
    <property type="molecule type" value="Genomic_DNA"/>
</dbReference>
<dbReference type="PANTHER" id="PTHR30146">
    <property type="entry name" value="LACI-RELATED TRANSCRIPTIONAL REPRESSOR"/>
    <property type="match status" value="1"/>
</dbReference>
<sequence length="350" mass="39192">MTATIKDIAKKVGVSPSTVSRALNGNSRISDITTKKIQEAMEELDYHPNSLARNFANGLTYCIGLIIDARDENTFANAFFNRSVFAIEKVIQEYGYSLIITNDRKKGAKSTVENLMLEKKVDGLIMPSSVMRPELIKELNQAGFPFIVMGEPKKYKSEATWIDVDNELGSHMAVEHLIQQGYTRIALVTEKPNTVFSQKRLAGYLACLKQHAIPINQEFILEYGQDITADNKRIEELALSSGHPDAFLCGNNIIAFNVLKTLKNRNYRIPDDIGIVTFDNYPVAEYTDPPMTAVDVDTYGMGIQVAKELIRKIQDNSNDRNHMYIPTNLIVRESSMKGDRENNDKNGGAS</sequence>
<dbReference type="STRING" id="1121322.SAMN02745136_03243"/>
<dbReference type="PROSITE" id="PS50943">
    <property type="entry name" value="HTH_CROC1"/>
    <property type="match status" value="1"/>
</dbReference>
<keyword evidence="7" id="KW-1185">Reference proteome</keyword>
<feature type="domain" description="HTH cro/C1-type" evidence="5">
    <location>
        <begin position="4"/>
        <end position="47"/>
    </location>
</feature>
<dbReference type="Gene3D" id="1.10.260.40">
    <property type="entry name" value="lambda repressor-like DNA-binding domains"/>
    <property type="match status" value="1"/>
</dbReference>
<reference evidence="6 7" key="1">
    <citation type="submission" date="2016-11" db="EMBL/GenBank/DDBJ databases">
        <authorList>
            <person name="Jaros S."/>
            <person name="Januszkiewicz K."/>
            <person name="Wedrychowicz H."/>
        </authorList>
    </citation>
    <scope>NUCLEOTIDE SEQUENCE [LARGE SCALE GENOMIC DNA]</scope>
    <source>
        <strain evidence="6 7">DSM 15929</strain>
    </source>
</reference>
<dbReference type="PROSITE" id="PS00356">
    <property type="entry name" value="HTH_LACI_1"/>
    <property type="match status" value="1"/>
</dbReference>
<evidence type="ECO:0000259" key="4">
    <source>
        <dbReference type="PROSITE" id="PS50932"/>
    </source>
</evidence>
<dbReference type="PANTHER" id="PTHR30146:SF109">
    <property type="entry name" value="HTH-TYPE TRANSCRIPTIONAL REGULATOR GALS"/>
    <property type="match status" value="1"/>
</dbReference>
<dbReference type="GO" id="GO:0003700">
    <property type="term" value="F:DNA-binding transcription factor activity"/>
    <property type="evidence" value="ECO:0007669"/>
    <property type="project" value="TreeGrafter"/>
</dbReference>